<dbReference type="Gene3D" id="1.10.340.70">
    <property type="match status" value="1"/>
</dbReference>
<evidence type="ECO:0000313" key="4">
    <source>
        <dbReference type="Proteomes" id="UP001058974"/>
    </source>
</evidence>
<dbReference type="InterPro" id="IPR041588">
    <property type="entry name" value="Integrase_H2C2"/>
</dbReference>
<feature type="domain" description="Arabidopsis retrotransposon Orf1 C-terminal" evidence="1">
    <location>
        <begin position="285"/>
        <end position="457"/>
    </location>
</feature>
<dbReference type="EMBL" id="JAMSHJ010000005">
    <property type="protein sequence ID" value="KAI5402443.1"/>
    <property type="molecule type" value="Genomic_DNA"/>
</dbReference>
<reference evidence="3 4" key="1">
    <citation type="journal article" date="2022" name="Nat. Genet.">
        <title>Improved pea reference genome and pan-genome highlight genomic features and evolutionary characteristics.</title>
        <authorList>
            <person name="Yang T."/>
            <person name="Liu R."/>
            <person name="Luo Y."/>
            <person name="Hu S."/>
            <person name="Wang D."/>
            <person name="Wang C."/>
            <person name="Pandey M.K."/>
            <person name="Ge S."/>
            <person name="Xu Q."/>
            <person name="Li N."/>
            <person name="Li G."/>
            <person name="Huang Y."/>
            <person name="Saxena R.K."/>
            <person name="Ji Y."/>
            <person name="Li M."/>
            <person name="Yan X."/>
            <person name="He Y."/>
            <person name="Liu Y."/>
            <person name="Wang X."/>
            <person name="Xiang C."/>
            <person name="Varshney R.K."/>
            <person name="Ding H."/>
            <person name="Gao S."/>
            <person name="Zong X."/>
        </authorList>
    </citation>
    <scope>NUCLEOTIDE SEQUENCE [LARGE SCALE GENOMIC DNA]</scope>
    <source>
        <strain evidence="3 4">cv. Zhongwan 6</strain>
    </source>
</reference>
<feature type="domain" description="Integrase zinc-binding" evidence="2">
    <location>
        <begin position="82"/>
        <end position="139"/>
    </location>
</feature>
<evidence type="ECO:0008006" key="5">
    <source>
        <dbReference type="Google" id="ProtNLM"/>
    </source>
</evidence>
<dbReference type="Proteomes" id="UP001058974">
    <property type="component" value="Chromosome 5"/>
</dbReference>
<evidence type="ECO:0000259" key="2">
    <source>
        <dbReference type="Pfam" id="PF17921"/>
    </source>
</evidence>
<dbReference type="AlphaFoldDB" id="A0A9D5AC33"/>
<evidence type="ECO:0000259" key="1">
    <source>
        <dbReference type="Pfam" id="PF03078"/>
    </source>
</evidence>
<dbReference type="Pfam" id="PF17921">
    <property type="entry name" value="Integrase_H2C2"/>
    <property type="match status" value="1"/>
</dbReference>
<protein>
    <recommendedName>
        <fullName evidence="5">Integrase zinc-binding domain-containing protein</fullName>
    </recommendedName>
</protein>
<dbReference type="Gramene" id="Psat05G0016600-T1">
    <property type="protein sequence ID" value="KAI5402443.1"/>
    <property type="gene ID" value="KIW84_050166"/>
</dbReference>
<gene>
    <name evidence="3" type="ORF">KIW84_050166</name>
</gene>
<sequence>MIARVETIEDNNLDPHEHPQNSLAITNVPWYADFVDYLAADIVPPDLDYHRKKKFFHDVRNFYWDEPLLFKRGKDGIFRRCIPEEEVNSIIEHCHSAPYGGHASTSKTYAKILQAGLFWPTMWRDVYACIVKCDRCQRTGYISRRDEMPLRNIQEVELFDVWGIDFMGPFPPSLGNRLRLFPGKLCSRWTGPFEVSKILRSGSVEIKNQTCIQFIVNGQRLKLYEGGDILAYYSSHTLIDPPIPTTTETKSLNGLYFQDHFLNFYRMQDFDDMHVAYRDNAQRERYIALYQRPMAPTRYPDQHCMKALGIEPSIRFLSHQLHWDEFADDLSNTYRNLTLEFLSSFDYDPYSGPDGYASFRLFGVEYSFSQKEFGDLLGFQTTPDAILETPMGYFLGKEVEKFWSDISGGGSQDPSTQLSYVIHNPAFRYFQMILAHSFLGRPDAEVLLSEEEIFLLFCASQSRPVACGNFLLDSLSSISRSTEGVIHVGGIITQIAVALGLSRKLSHLRIYCGYTTMDINFCLTRGLIRRASLHPCQFRLLVDSEAIHYFTLPDPMMTSVHDPANWSYALKGQGETVEAPRLPPVAEYTPTPSSPRITVFSNNHSL</sequence>
<dbReference type="PANTHER" id="PTHR47266">
    <property type="entry name" value="ENDONUCLEASE-RELATED"/>
    <property type="match status" value="1"/>
</dbReference>
<proteinExistence type="predicted"/>
<accession>A0A9D5AC33</accession>
<organism evidence="3 4">
    <name type="scientific">Pisum sativum</name>
    <name type="common">Garden pea</name>
    <name type="synonym">Lathyrus oleraceus</name>
    <dbReference type="NCBI Taxonomy" id="3888"/>
    <lineage>
        <taxon>Eukaryota</taxon>
        <taxon>Viridiplantae</taxon>
        <taxon>Streptophyta</taxon>
        <taxon>Embryophyta</taxon>
        <taxon>Tracheophyta</taxon>
        <taxon>Spermatophyta</taxon>
        <taxon>Magnoliopsida</taxon>
        <taxon>eudicotyledons</taxon>
        <taxon>Gunneridae</taxon>
        <taxon>Pentapetalae</taxon>
        <taxon>rosids</taxon>
        <taxon>fabids</taxon>
        <taxon>Fabales</taxon>
        <taxon>Fabaceae</taxon>
        <taxon>Papilionoideae</taxon>
        <taxon>50 kb inversion clade</taxon>
        <taxon>NPAAA clade</taxon>
        <taxon>Hologalegina</taxon>
        <taxon>IRL clade</taxon>
        <taxon>Fabeae</taxon>
        <taxon>Lathyrus</taxon>
    </lineage>
</organism>
<name>A0A9D5AC33_PEA</name>
<keyword evidence="4" id="KW-1185">Reference proteome</keyword>
<dbReference type="InterPro" id="IPR004312">
    <property type="entry name" value="ATHILA_Orf1_C"/>
</dbReference>
<comment type="caution">
    <text evidence="3">The sequence shown here is derived from an EMBL/GenBank/DDBJ whole genome shotgun (WGS) entry which is preliminary data.</text>
</comment>
<evidence type="ECO:0000313" key="3">
    <source>
        <dbReference type="EMBL" id="KAI5402443.1"/>
    </source>
</evidence>
<dbReference type="InterPro" id="IPR052160">
    <property type="entry name" value="Gypsy_RT_Integrase-like"/>
</dbReference>
<dbReference type="Pfam" id="PF03078">
    <property type="entry name" value="ATHILA"/>
    <property type="match status" value="1"/>
</dbReference>